<dbReference type="GO" id="GO:0000472">
    <property type="term" value="P:endonucleolytic cleavage to generate mature 5'-end of SSU-rRNA from (SSU-rRNA, 5.8S rRNA, LSU-rRNA)"/>
    <property type="evidence" value="ECO:0007669"/>
    <property type="project" value="TreeGrafter"/>
</dbReference>
<dbReference type="CDD" id="cd12263">
    <property type="entry name" value="RRM_ABT1_like"/>
    <property type="match status" value="1"/>
</dbReference>
<comment type="similarity">
    <text evidence="2">Belongs to the ESF2/ABP1 family.</text>
</comment>
<dbReference type="GO" id="GO:0000447">
    <property type="term" value="P:endonucleolytic cleavage in ITS1 to separate SSU-rRNA from 5.8S rRNA and LSU-rRNA from tricistronic rRNA transcript (SSU-rRNA, 5.8S rRNA, LSU-rRNA)"/>
    <property type="evidence" value="ECO:0007669"/>
    <property type="project" value="TreeGrafter"/>
</dbReference>
<dbReference type="GO" id="GO:0034462">
    <property type="term" value="P:small-subunit processome assembly"/>
    <property type="evidence" value="ECO:0007669"/>
    <property type="project" value="TreeGrafter"/>
</dbReference>
<dbReference type="Proteomes" id="UP001162131">
    <property type="component" value="Unassembled WGS sequence"/>
</dbReference>
<feature type="compositionally biased region" description="Basic and acidic residues" evidence="5">
    <location>
        <begin position="170"/>
        <end position="191"/>
    </location>
</feature>
<dbReference type="InterPro" id="IPR035979">
    <property type="entry name" value="RBD_domain_sf"/>
</dbReference>
<comment type="subcellular location">
    <subcellularLocation>
        <location evidence="1">Nucleus</location>
        <location evidence="1">Nucleolus</location>
    </subcellularLocation>
</comment>
<dbReference type="Gene3D" id="3.30.70.330">
    <property type="match status" value="1"/>
</dbReference>
<dbReference type="AlphaFoldDB" id="A0AAU9IL05"/>
<evidence type="ECO:0000256" key="4">
    <source>
        <dbReference type="ARBA" id="ARBA00023242"/>
    </source>
</evidence>
<dbReference type="InterPro" id="IPR034353">
    <property type="entry name" value="ABT1/ESF2_RRM"/>
</dbReference>
<dbReference type="EMBL" id="CAJZBQ010000005">
    <property type="protein sequence ID" value="CAG9311849.1"/>
    <property type="molecule type" value="Genomic_DNA"/>
</dbReference>
<accession>A0AAU9IL05</accession>
<gene>
    <name evidence="6" type="ORF">BSTOLATCC_MIC5109</name>
</gene>
<keyword evidence="7" id="KW-1185">Reference proteome</keyword>
<evidence type="ECO:0008006" key="8">
    <source>
        <dbReference type="Google" id="ProtNLM"/>
    </source>
</evidence>
<evidence type="ECO:0000256" key="2">
    <source>
        <dbReference type="ARBA" id="ARBA00005819"/>
    </source>
</evidence>
<keyword evidence="4" id="KW-0539">Nucleus</keyword>
<dbReference type="InterPro" id="IPR012677">
    <property type="entry name" value="Nucleotide-bd_a/b_plait_sf"/>
</dbReference>
<keyword evidence="3" id="KW-0694">RNA-binding</keyword>
<evidence type="ECO:0000256" key="1">
    <source>
        <dbReference type="ARBA" id="ARBA00004604"/>
    </source>
</evidence>
<organism evidence="6 7">
    <name type="scientific">Blepharisma stoltei</name>
    <dbReference type="NCBI Taxonomy" id="1481888"/>
    <lineage>
        <taxon>Eukaryota</taxon>
        <taxon>Sar</taxon>
        <taxon>Alveolata</taxon>
        <taxon>Ciliophora</taxon>
        <taxon>Postciliodesmatophora</taxon>
        <taxon>Heterotrichea</taxon>
        <taxon>Heterotrichida</taxon>
        <taxon>Blepharismidae</taxon>
        <taxon>Blepharisma</taxon>
    </lineage>
</organism>
<dbReference type="GO" id="GO:0000480">
    <property type="term" value="P:endonucleolytic cleavage in 5'-ETS of tricistronic rRNA transcript (SSU-rRNA, 5.8S rRNA, LSU-rRNA)"/>
    <property type="evidence" value="ECO:0007669"/>
    <property type="project" value="TreeGrafter"/>
</dbReference>
<feature type="region of interest" description="Disordered" evidence="5">
    <location>
        <begin position="161"/>
        <end position="191"/>
    </location>
</feature>
<protein>
    <recommendedName>
        <fullName evidence="8">Activator of basal transcription 1</fullName>
    </recommendedName>
</protein>
<comment type="caution">
    <text evidence="6">The sequence shown here is derived from an EMBL/GenBank/DDBJ whole genome shotgun (WGS) entry which is preliminary data.</text>
</comment>
<sequence>MQTLIINMSSTSPVRGVIYLSRIPPYMGKSKLRKLFANYGEIDRIYLTPEPVANYEKRLKAGGNKRRCYVEGWIEYLNKKDAKMVALKFNNATTGGKKRHNFYRDDVWNIRYLPKFTWEHLEHKIELDKQLAEQQVRSEVTLARKANKFFMQQLDKAREIEGIKKKKKQKKEESEEKPIRFFKQKDPIEGN</sequence>
<evidence type="ECO:0000313" key="7">
    <source>
        <dbReference type="Proteomes" id="UP001162131"/>
    </source>
</evidence>
<proteinExistence type="inferred from homology"/>
<name>A0AAU9IL05_9CILI</name>
<evidence type="ECO:0000313" key="6">
    <source>
        <dbReference type="EMBL" id="CAG9311849.1"/>
    </source>
</evidence>
<dbReference type="SUPFAM" id="SSF54928">
    <property type="entry name" value="RNA-binding domain, RBD"/>
    <property type="match status" value="1"/>
</dbReference>
<dbReference type="InterPro" id="IPR039119">
    <property type="entry name" value="ABT1/Esf2"/>
</dbReference>
<dbReference type="PANTHER" id="PTHR12311">
    <property type="entry name" value="ACTIVATOR OF BASAL TRANSCRIPTION 1"/>
    <property type="match status" value="1"/>
</dbReference>
<evidence type="ECO:0000256" key="5">
    <source>
        <dbReference type="SAM" id="MobiDB-lite"/>
    </source>
</evidence>
<dbReference type="GO" id="GO:0005730">
    <property type="term" value="C:nucleolus"/>
    <property type="evidence" value="ECO:0007669"/>
    <property type="project" value="UniProtKB-SubCell"/>
</dbReference>
<dbReference type="PANTHER" id="PTHR12311:SF7">
    <property type="entry name" value="ACTIVATOR OF BASAL TRANSCRIPTION 1"/>
    <property type="match status" value="1"/>
</dbReference>
<reference evidence="6" key="1">
    <citation type="submission" date="2021-09" db="EMBL/GenBank/DDBJ databases">
        <authorList>
            <consortium name="AG Swart"/>
            <person name="Singh M."/>
            <person name="Singh A."/>
            <person name="Seah K."/>
            <person name="Emmerich C."/>
        </authorList>
    </citation>
    <scope>NUCLEOTIDE SEQUENCE</scope>
    <source>
        <strain evidence="6">ATCC30299</strain>
    </source>
</reference>
<dbReference type="GO" id="GO:0003723">
    <property type="term" value="F:RNA binding"/>
    <property type="evidence" value="ECO:0007669"/>
    <property type="project" value="UniProtKB-KW"/>
</dbReference>
<evidence type="ECO:0000256" key="3">
    <source>
        <dbReference type="ARBA" id="ARBA00022884"/>
    </source>
</evidence>